<dbReference type="Gene3D" id="1.20.1250.20">
    <property type="entry name" value="MFS general substrate transporter like domains"/>
    <property type="match status" value="2"/>
</dbReference>
<feature type="transmembrane region" description="Helical" evidence="7">
    <location>
        <begin position="298"/>
        <end position="318"/>
    </location>
</feature>
<evidence type="ECO:0000256" key="3">
    <source>
        <dbReference type="ARBA" id="ARBA00022475"/>
    </source>
</evidence>
<feature type="domain" description="Major facilitator superfamily (MFS) profile" evidence="8">
    <location>
        <begin position="56"/>
        <end position="409"/>
    </location>
</feature>
<name>A0AAE0GM19_9CHLO</name>
<keyword evidence="3" id="KW-1003">Cell membrane</keyword>
<dbReference type="InterPro" id="IPR020846">
    <property type="entry name" value="MFS_dom"/>
</dbReference>
<evidence type="ECO:0000256" key="7">
    <source>
        <dbReference type="SAM" id="Phobius"/>
    </source>
</evidence>
<feature type="transmembrane region" description="Helical" evidence="7">
    <location>
        <begin position="57"/>
        <end position="80"/>
    </location>
</feature>
<evidence type="ECO:0000313" key="9">
    <source>
        <dbReference type="EMBL" id="KAK3280569.1"/>
    </source>
</evidence>
<dbReference type="Proteomes" id="UP001190700">
    <property type="component" value="Unassembled WGS sequence"/>
</dbReference>
<dbReference type="InterPro" id="IPR011701">
    <property type="entry name" value="MFS"/>
</dbReference>
<keyword evidence="5 7" id="KW-1133">Transmembrane helix</keyword>
<dbReference type="PANTHER" id="PTHR23517">
    <property type="entry name" value="RESISTANCE PROTEIN MDTM, PUTATIVE-RELATED-RELATED"/>
    <property type="match status" value="1"/>
</dbReference>
<feature type="transmembrane region" description="Helical" evidence="7">
    <location>
        <begin position="92"/>
        <end position="110"/>
    </location>
</feature>
<dbReference type="InterPro" id="IPR050171">
    <property type="entry name" value="MFS_Transporters"/>
</dbReference>
<dbReference type="GO" id="GO:0022857">
    <property type="term" value="F:transmembrane transporter activity"/>
    <property type="evidence" value="ECO:0007669"/>
    <property type="project" value="InterPro"/>
</dbReference>
<comment type="subcellular location">
    <subcellularLocation>
        <location evidence="1">Cell membrane</location>
        <topology evidence="1">Multi-pass membrane protein</topology>
    </subcellularLocation>
</comment>
<keyword evidence="2" id="KW-0813">Transport</keyword>
<feature type="transmembrane region" description="Helical" evidence="7">
    <location>
        <begin position="330"/>
        <end position="348"/>
    </location>
</feature>
<dbReference type="PROSITE" id="PS50850">
    <property type="entry name" value="MFS"/>
    <property type="match status" value="1"/>
</dbReference>
<dbReference type="Pfam" id="PF07690">
    <property type="entry name" value="MFS_1"/>
    <property type="match status" value="1"/>
</dbReference>
<feature type="transmembrane region" description="Helical" evidence="7">
    <location>
        <begin position="213"/>
        <end position="231"/>
    </location>
</feature>
<evidence type="ECO:0000313" key="10">
    <source>
        <dbReference type="Proteomes" id="UP001190700"/>
    </source>
</evidence>
<protein>
    <recommendedName>
        <fullName evidence="8">Major facilitator superfamily (MFS) profile domain-containing protein</fullName>
    </recommendedName>
</protein>
<dbReference type="EMBL" id="LGRX02004352">
    <property type="protein sequence ID" value="KAK3280569.1"/>
    <property type="molecule type" value="Genomic_DNA"/>
</dbReference>
<dbReference type="CDD" id="cd17325">
    <property type="entry name" value="MFS_MdtG_SLC18_like"/>
    <property type="match status" value="1"/>
</dbReference>
<dbReference type="PANTHER" id="PTHR23517:SF2">
    <property type="entry name" value="MULTIDRUG RESISTANCE PROTEIN MDTH"/>
    <property type="match status" value="1"/>
</dbReference>
<evidence type="ECO:0000256" key="6">
    <source>
        <dbReference type="ARBA" id="ARBA00023136"/>
    </source>
</evidence>
<feature type="transmembrane region" description="Helical" evidence="7">
    <location>
        <begin position="266"/>
        <end position="286"/>
    </location>
</feature>
<comment type="caution">
    <text evidence="9">The sequence shown here is derived from an EMBL/GenBank/DDBJ whole genome shotgun (WGS) entry which is preliminary data.</text>
</comment>
<proteinExistence type="predicted"/>
<evidence type="ECO:0000256" key="5">
    <source>
        <dbReference type="ARBA" id="ARBA00022989"/>
    </source>
</evidence>
<keyword evidence="10" id="KW-1185">Reference proteome</keyword>
<accession>A0AAE0GM19</accession>
<gene>
    <name evidence="9" type="ORF">CYMTET_11594</name>
</gene>
<evidence type="ECO:0000259" key="8">
    <source>
        <dbReference type="PROSITE" id="PS50850"/>
    </source>
</evidence>
<organism evidence="9 10">
    <name type="scientific">Cymbomonas tetramitiformis</name>
    <dbReference type="NCBI Taxonomy" id="36881"/>
    <lineage>
        <taxon>Eukaryota</taxon>
        <taxon>Viridiplantae</taxon>
        <taxon>Chlorophyta</taxon>
        <taxon>Pyramimonadophyceae</taxon>
        <taxon>Pyramimonadales</taxon>
        <taxon>Pyramimonadaceae</taxon>
        <taxon>Cymbomonas</taxon>
    </lineage>
</organism>
<sequence length="409" mass="42215">MLALRNNGDAQPRYSIVLKCAAKLETPTKLEKLRVERPEETAERTIFGLPPETARQVALLLASQFTLFLGVGALLPALPLYGKELGLTGAKIGLVLSVPAFAMTLLNFPAGSLADRVGRKKVMITGLVILAAGDLFSGLSTSLFGLVPARLLVGIGRAGSETGSSAYWADITDRFPAQRGRLLAAQQVVLAAGLVVGPAVGGALTNTYGTSSAFFAVTAGALLAAVGYSFLPETSPRQLPEAAGTDAAPDVGIQWQEVIRDPKQQAVAVITSVFYLGLVAKASIVPNFASDTLDATPAQIGALFSAVAGIGVLCGPLGGVLTDSIGSRKTILLAAAFTGIGYGGVQLIDSYEGLVAWMVIWGAGVSLKTSALQSFIIEVAPPGKTAQMLSLPKTIGINKSTPLSRGRNA</sequence>
<keyword evidence="4 7" id="KW-0812">Transmembrane</keyword>
<dbReference type="GO" id="GO:0005886">
    <property type="term" value="C:plasma membrane"/>
    <property type="evidence" value="ECO:0007669"/>
    <property type="project" value="UniProtKB-SubCell"/>
</dbReference>
<dbReference type="SUPFAM" id="SSF103473">
    <property type="entry name" value="MFS general substrate transporter"/>
    <property type="match status" value="1"/>
</dbReference>
<keyword evidence="6 7" id="KW-0472">Membrane</keyword>
<dbReference type="AlphaFoldDB" id="A0AAE0GM19"/>
<evidence type="ECO:0000256" key="1">
    <source>
        <dbReference type="ARBA" id="ARBA00004651"/>
    </source>
</evidence>
<evidence type="ECO:0000256" key="4">
    <source>
        <dbReference type="ARBA" id="ARBA00022692"/>
    </source>
</evidence>
<feature type="transmembrane region" description="Helical" evidence="7">
    <location>
        <begin position="182"/>
        <end position="201"/>
    </location>
</feature>
<reference evidence="9 10" key="1">
    <citation type="journal article" date="2015" name="Genome Biol. Evol.">
        <title>Comparative Genomics of a Bacterivorous Green Alga Reveals Evolutionary Causalities and Consequences of Phago-Mixotrophic Mode of Nutrition.</title>
        <authorList>
            <person name="Burns J.A."/>
            <person name="Paasch A."/>
            <person name="Narechania A."/>
            <person name="Kim E."/>
        </authorList>
    </citation>
    <scope>NUCLEOTIDE SEQUENCE [LARGE SCALE GENOMIC DNA]</scope>
    <source>
        <strain evidence="9 10">PLY_AMNH</strain>
    </source>
</reference>
<dbReference type="InterPro" id="IPR036259">
    <property type="entry name" value="MFS_trans_sf"/>
</dbReference>
<evidence type="ECO:0000256" key="2">
    <source>
        <dbReference type="ARBA" id="ARBA00022448"/>
    </source>
</evidence>